<protein>
    <submittedName>
        <fullName evidence="1">Uncharacterized protein</fullName>
    </submittedName>
</protein>
<gene>
    <name evidence="1" type="ORF">MJO28_001176</name>
</gene>
<comment type="caution">
    <text evidence="1">The sequence shown here is derived from an EMBL/GenBank/DDBJ whole genome shotgun (WGS) entry which is preliminary data.</text>
</comment>
<accession>A0ACC0F008</accession>
<name>A0ACC0F008_9BASI</name>
<reference evidence="1 2" key="3">
    <citation type="journal article" date="2022" name="Microbiol. Spectr.">
        <title>Folding features and dynamics of 3D genome architecture in plant fungal pathogens.</title>
        <authorList>
            <person name="Xia C."/>
        </authorList>
    </citation>
    <scope>NUCLEOTIDE SEQUENCE [LARGE SCALE GENOMIC DNA]</scope>
    <source>
        <strain evidence="1 2">93-210</strain>
    </source>
</reference>
<sequence length="64" mass="7244">MRDCEESGGLVMNLKSATIFSSDSHIYEIVGWLLRKLLTRAEKTHHTTREARLLASQWHCAACA</sequence>
<proteinExistence type="predicted"/>
<organism evidence="1 2">
    <name type="scientific">Puccinia striiformis f. sp. tritici</name>
    <dbReference type="NCBI Taxonomy" id="168172"/>
    <lineage>
        <taxon>Eukaryota</taxon>
        <taxon>Fungi</taxon>
        <taxon>Dikarya</taxon>
        <taxon>Basidiomycota</taxon>
        <taxon>Pucciniomycotina</taxon>
        <taxon>Pucciniomycetes</taxon>
        <taxon>Pucciniales</taxon>
        <taxon>Pucciniaceae</taxon>
        <taxon>Puccinia</taxon>
    </lineage>
</organism>
<dbReference type="Proteomes" id="UP001060170">
    <property type="component" value="Chromosome 1"/>
</dbReference>
<dbReference type="EMBL" id="CM045865">
    <property type="protein sequence ID" value="KAI7963082.1"/>
    <property type="molecule type" value="Genomic_DNA"/>
</dbReference>
<reference evidence="2" key="2">
    <citation type="journal article" date="2018" name="Mol. Plant Microbe Interact.">
        <title>Genome sequence resources for the wheat stripe rust pathogen (Puccinia striiformis f. sp. tritici) and the barley stripe rust pathogen (Puccinia striiformis f. sp. hordei).</title>
        <authorList>
            <person name="Xia C."/>
            <person name="Wang M."/>
            <person name="Yin C."/>
            <person name="Cornejo O.E."/>
            <person name="Hulbert S.H."/>
            <person name="Chen X."/>
        </authorList>
    </citation>
    <scope>NUCLEOTIDE SEQUENCE [LARGE SCALE GENOMIC DNA]</scope>
    <source>
        <strain evidence="2">93-210</strain>
    </source>
</reference>
<keyword evidence="2" id="KW-1185">Reference proteome</keyword>
<evidence type="ECO:0000313" key="1">
    <source>
        <dbReference type="EMBL" id="KAI7963082.1"/>
    </source>
</evidence>
<reference evidence="2" key="1">
    <citation type="journal article" date="2018" name="BMC Genomics">
        <title>Genomic insights into host adaptation between the wheat stripe rust pathogen (Puccinia striiformis f. sp. tritici) and the barley stripe rust pathogen (Puccinia striiformis f. sp. hordei).</title>
        <authorList>
            <person name="Xia C."/>
            <person name="Wang M."/>
            <person name="Yin C."/>
            <person name="Cornejo O.E."/>
            <person name="Hulbert S.H."/>
            <person name="Chen X."/>
        </authorList>
    </citation>
    <scope>NUCLEOTIDE SEQUENCE [LARGE SCALE GENOMIC DNA]</scope>
    <source>
        <strain evidence="2">93-210</strain>
    </source>
</reference>
<evidence type="ECO:0000313" key="2">
    <source>
        <dbReference type="Proteomes" id="UP001060170"/>
    </source>
</evidence>